<evidence type="ECO:0000313" key="3">
    <source>
        <dbReference type="Proteomes" id="UP000799438"/>
    </source>
</evidence>
<keyword evidence="3" id="KW-1185">Reference proteome</keyword>
<evidence type="ECO:0000313" key="2">
    <source>
        <dbReference type="EMBL" id="KAF2138105.1"/>
    </source>
</evidence>
<dbReference type="AlphaFoldDB" id="A0A6A6B4B7"/>
<dbReference type="RefSeq" id="XP_033393818.1">
    <property type="nucleotide sequence ID" value="XM_033541125.1"/>
</dbReference>
<feature type="compositionally biased region" description="Polar residues" evidence="1">
    <location>
        <begin position="58"/>
        <end position="68"/>
    </location>
</feature>
<feature type="region of interest" description="Disordered" evidence="1">
    <location>
        <begin position="28"/>
        <end position="74"/>
    </location>
</feature>
<gene>
    <name evidence="2" type="ORF">K452DRAFT_291152</name>
</gene>
<sequence length="74" mass="8071">MPTAPHTSTQFPSSRNACACIHACSKRPCTPPPPTVSPTLPTPAAVHTTRRPKPKTLRNVSQRANSQEQQDKKQ</sequence>
<dbReference type="EMBL" id="ML995498">
    <property type="protein sequence ID" value="KAF2138105.1"/>
    <property type="molecule type" value="Genomic_DNA"/>
</dbReference>
<evidence type="ECO:0000256" key="1">
    <source>
        <dbReference type="SAM" id="MobiDB-lite"/>
    </source>
</evidence>
<organism evidence="2 3">
    <name type="scientific">Aplosporella prunicola CBS 121167</name>
    <dbReference type="NCBI Taxonomy" id="1176127"/>
    <lineage>
        <taxon>Eukaryota</taxon>
        <taxon>Fungi</taxon>
        <taxon>Dikarya</taxon>
        <taxon>Ascomycota</taxon>
        <taxon>Pezizomycotina</taxon>
        <taxon>Dothideomycetes</taxon>
        <taxon>Dothideomycetes incertae sedis</taxon>
        <taxon>Botryosphaeriales</taxon>
        <taxon>Aplosporellaceae</taxon>
        <taxon>Aplosporella</taxon>
    </lineage>
</organism>
<reference evidence="2" key="1">
    <citation type="journal article" date="2020" name="Stud. Mycol.">
        <title>101 Dothideomycetes genomes: a test case for predicting lifestyles and emergence of pathogens.</title>
        <authorList>
            <person name="Haridas S."/>
            <person name="Albert R."/>
            <person name="Binder M."/>
            <person name="Bloem J."/>
            <person name="Labutti K."/>
            <person name="Salamov A."/>
            <person name="Andreopoulos B."/>
            <person name="Baker S."/>
            <person name="Barry K."/>
            <person name="Bills G."/>
            <person name="Bluhm B."/>
            <person name="Cannon C."/>
            <person name="Castanera R."/>
            <person name="Culley D."/>
            <person name="Daum C."/>
            <person name="Ezra D."/>
            <person name="Gonzalez J."/>
            <person name="Henrissat B."/>
            <person name="Kuo A."/>
            <person name="Liang C."/>
            <person name="Lipzen A."/>
            <person name="Lutzoni F."/>
            <person name="Magnuson J."/>
            <person name="Mondo S."/>
            <person name="Nolan M."/>
            <person name="Ohm R."/>
            <person name="Pangilinan J."/>
            <person name="Park H.-J."/>
            <person name="Ramirez L."/>
            <person name="Alfaro M."/>
            <person name="Sun H."/>
            <person name="Tritt A."/>
            <person name="Yoshinaga Y."/>
            <person name="Zwiers L.-H."/>
            <person name="Turgeon B."/>
            <person name="Goodwin S."/>
            <person name="Spatafora J."/>
            <person name="Crous P."/>
            <person name="Grigoriev I."/>
        </authorList>
    </citation>
    <scope>NUCLEOTIDE SEQUENCE</scope>
    <source>
        <strain evidence="2">CBS 121167</strain>
    </source>
</reference>
<proteinExistence type="predicted"/>
<accession>A0A6A6B4B7</accession>
<name>A0A6A6B4B7_9PEZI</name>
<protein>
    <submittedName>
        <fullName evidence="2">Uncharacterized protein</fullName>
    </submittedName>
</protein>
<dbReference type="Proteomes" id="UP000799438">
    <property type="component" value="Unassembled WGS sequence"/>
</dbReference>
<dbReference type="GeneID" id="54298621"/>